<dbReference type="RefSeq" id="WP_155955101.1">
    <property type="nucleotide sequence ID" value="NZ_JAEMUK010000002.1"/>
</dbReference>
<keyword evidence="1" id="KW-0479">Metal-binding</keyword>
<feature type="domain" description="Globin" evidence="2">
    <location>
        <begin position="37"/>
        <end position="182"/>
    </location>
</feature>
<keyword evidence="1" id="KW-0408">Iron</keyword>
<name>A0A8I1GFX9_9HYPH</name>
<dbReference type="InterPro" id="IPR000971">
    <property type="entry name" value="Globin"/>
</dbReference>
<keyword evidence="1" id="KW-0349">Heme</keyword>
<keyword evidence="1" id="KW-0561">Oxygen transport</keyword>
<dbReference type="SUPFAM" id="SSF46458">
    <property type="entry name" value="Globin-like"/>
    <property type="match status" value="1"/>
</dbReference>
<evidence type="ECO:0000313" key="3">
    <source>
        <dbReference type="EMBL" id="MBJ7542122.1"/>
    </source>
</evidence>
<dbReference type="InterPro" id="IPR012292">
    <property type="entry name" value="Globin/Proto"/>
</dbReference>
<dbReference type="AlphaFoldDB" id="A0A8I1GFX9"/>
<evidence type="ECO:0000256" key="1">
    <source>
        <dbReference type="RuleBase" id="RU000356"/>
    </source>
</evidence>
<proteinExistence type="inferred from homology"/>
<evidence type="ECO:0000313" key="4">
    <source>
        <dbReference type="Proteomes" id="UP000623250"/>
    </source>
</evidence>
<comment type="caution">
    <text evidence="3">The sequence shown here is derived from an EMBL/GenBank/DDBJ whole genome shotgun (WGS) entry which is preliminary data.</text>
</comment>
<dbReference type="InterPro" id="IPR009050">
    <property type="entry name" value="Globin-like_sf"/>
</dbReference>
<dbReference type="GO" id="GO:0019825">
    <property type="term" value="F:oxygen binding"/>
    <property type="evidence" value="ECO:0007669"/>
    <property type="project" value="InterPro"/>
</dbReference>
<dbReference type="Proteomes" id="UP000623250">
    <property type="component" value="Unassembled WGS sequence"/>
</dbReference>
<dbReference type="GO" id="GO:0020037">
    <property type="term" value="F:heme binding"/>
    <property type="evidence" value="ECO:0007669"/>
    <property type="project" value="InterPro"/>
</dbReference>
<dbReference type="EMBL" id="JAEMUK010000002">
    <property type="protein sequence ID" value="MBJ7542122.1"/>
    <property type="molecule type" value="Genomic_DNA"/>
</dbReference>
<accession>A0A8I1GFX9</accession>
<keyword evidence="4" id="KW-1185">Reference proteome</keyword>
<comment type="similarity">
    <text evidence="1">Belongs to the globin family.</text>
</comment>
<keyword evidence="1" id="KW-0813">Transport</keyword>
<reference evidence="3 4" key="1">
    <citation type="submission" date="2020-12" db="EMBL/GenBank/DDBJ databases">
        <title>Revised draft genomes of Rhodomicrobium vannielii ATCC 17100 and Rhodomicrobium udaipurense JA643.</title>
        <authorList>
            <person name="Conners E.M."/>
            <person name="Davenport E.J."/>
            <person name="Bose A."/>
        </authorList>
    </citation>
    <scope>NUCLEOTIDE SEQUENCE [LARGE SCALE GENOMIC DNA]</scope>
    <source>
        <strain evidence="3 4">JA643</strain>
    </source>
</reference>
<dbReference type="PROSITE" id="PS01033">
    <property type="entry name" value="GLOBIN"/>
    <property type="match status" value="1"/>
</dbReference>
<evidence type="ECO:0000259" key="2">
    <source>
        <dbReference type="PROSITE" id="PS01033"/>
    </source>
</evidence>
<organism evidence="3 4">
    <name type="scientific">Rhodomicrobium udaipurense</name>
    <dbReference type="NCBI Taxonomy" id="1202716"/>
    <lineage>
        <taxon>Bacteria</taxon>
        <taxon>Pseudomonadati</taxon>
        <taxon>Pseudomonadota</taxon>
        <taxon>Alphaproteobacteria</taxon>
        <taxon>Hyphomicrobiales</taxon>
        <taxon>Hyphomicrobiaceae</taxon>
        <taxon>Rhodomicrobium</taxon>
    </lineage>
</organism>
<dbReference type="Gene3D" id="1.10.490.10">
    <property type="entry name" value="Globins"/>
    <property type="match status" value="1"/>
</dbReference>
<sequence length="189" mass="21102">MLSRAVHFSLMGKLRVRGVFPILTPDVRCCVECGVFSLIVPNQLAALREFFSNIESDLPEIVSLMYERFFEAVPEAASLFKGDFAAQQMQFTLMLRSTIALTRSSQLWPVDAEAGRASLPEIEYLGLRHACAGVQPEHFAAMKWALARTLAEMYPRDFDRDIEDALSFIFDVVARATKLGGAPLVRKGI</sequence>
<protein>
    <recommendedName>
        <fullName evidence="2">Globin domain-containing protein</fullName>
    </recommendedName>
</protein>
<dbReference type="GO" id="GO:0005344">
    <property type="term" value="F:oxygen carrier activity"/>
    <property type="evidence" value="ECO:0007669"/>
    <property type="project" value="UniProtKB-KW"/>
</dbReference>
<gene>
    <name evidence="3" type="ORF">JDN41_00940</name>
</gene>
<dbReference type="Pfam" id="PF00042">
    <property type="entry name" value="Globin"/>
    <property type="match status" value="1"/>
</dbReference>